<dbReference type="GO" id="GO:0000027">
    <property type="term" value="P:ribosomal large subunit assembly"/>
    <property type="evidence" value="ECO:0007669"/>
    <property type="project" value="UniProtKB-UniRule"/>
</dbReference>
<dbReference type="STRING" id="139723.A0A182MUP0"/>
<dbReference type="VEuPathDB" id="VectorBase:ACUA026654"/>
<evidence type="ECO:0000256" key="3">
    <source>
        <dbReference type="ARBA" id="ARBA00022517"/>
    </source>
</evidence>
<dbReference type="GO" id="GO:0006364">
    <property type="term" value="P:rRNA processing"/>
    <property type="evidence" value="ECO:0007669"/>
    <property type="project" value="TreeGrafter"/>
</dbReference>
<organism evidence="8 9">
    <name type="scientific">Anopheles culicifacies</name>
    <dbReference type="NCBI Taxonomy" id="139723"/>
    <lineage>
        <taxon>Eukaryota</taxon>
        <taxon>Metazoa</taxon>
        <taxon>Ecdysozoa</taxon>
        <taxon>Arthropoda</taxon>
        <taxon>Hexapoda</taxon>
        <taxon>Insecta</taxon>
        <taxon>Pterygota</taxon>
        <taxon>Neoptera</taxon>
        <taxon>Endopterygota</taxon>
        <taxon>Diptera</taxon>
        <taxon>Nematocera</taxon>
        <taxon>Culicoidea</taxon>
        <taxon>Culicidae</taxon>
        <taxon>Anophelinae</taxon>
        <taxon>Anopheles</taxon>
        <taxon>culicifacies species complex</taxon>
    </lineage>
</organism>
<reference evidence="8" key="2">
    <citation type="submission" date="2020-05" db="UniProtKB">
        <authorList>
            <consortium name="EnsemblMetazoa"/>
        </authorList>
    </citation>
    <scope>IDENTIFICATION</scope>
    <source>
        <strain evidence="8">A-37</strain>
    </source>
</reference>
<keyword evidence="9" id="KW-1185">Reference proteome</keyword>
<dbReference type="PIRSF" id="PIRSF017302">
    <property type="entry name" value="Gltscr2"/>
    <property type="match status" value="1"/>
</dbReference>
<dbReference type="GO" id="GO:0005730">
    <property type="term" value="C:nucleolus"/>
    <property type="evidence" value="ECO:0007669"/>
    <property type="project" value="UniProtKB-SubCell"/>
</dbReference>
<evidence type="ECO:0000256" key="6">
    <source>
        <dbReference type="SAM" id="Coils"/>
    </source>
</evidence>
<feature type="coiled-coil region" evidence="6">
    <location>
        <begin position="275"/>
        <end position="326"/>
    </location>
</feature>
<keyword evidence="6" id="KW-0175">Coiled coil</keyword>
<comment type="function">
    <text evidence="5">May play a role in ribosome biogenesis.</text>
</comment>
<protein>
    <recommendedName>
        <fullName evidence="2 5">Ribosome biogenesis protein NOP53</fullName>
    </recommendedName>
</protein>
<keyword evidence="4 5" id="KW-0539">Nucleus</keyword>
<evidence type="ECO:0000256" key="4">
    <source>
        <dbReference type="ARBA" id="ARBA00023242"/>
    </source>
</evidence>
<dbReference type="EnsemblMetazoa" id="ACUA026654-RA">
    <property type="protein sequence ID" value="ACUA026654-PA"/>
    <property type="gene ID" value="ACUA026654"/>
</dbReference>
<evidence type="ECO:0000256" key="1">
    <source>
        <dbReference type="ARBA" id="ARBA00008838"/>
    </source>
</evidence>
<evidence type="ECO:0000313" key="9">
    <source>
        <dbReference type="Proteomes" id="UP000075883"/>
    </source>
</evidence>
<dbReference type="EMBL" id="AXCM01007225">
    <property type="status" value="NOT_ANNOTATED_CDS"/>
    <property type="molecule type" value="Genomic_DNA"/>
</dbReference>
<dbReference type="GO" id="GO:0008097">
    <property type="term" value="F:5S rRNA binding"/>
    <property type="evidence" value="ECO:0007669"/>
    <property type="project" value="TreeGrafter"/>
</dbReference>
<keyword evidence="3 5" id="KW-0690">Ribosome biogenesis</keyword>
<comment type="similarity">
    <text evidence="1 5">Belongs to the NOP53 family.</text>
</comment>
<comment type="subcellular location">
    <subcellularLocation>
        <location evidence="5">Nucleus</location>
        <location evidence="5">Nucleolus</location>
    </subcellularLocation>
    <subcellularLocation>
        <location evidence="5">Nucleus</location>
        <location evidence="5">Nucleoplasm</location>
    </subcellularLocation>
</comment>
<dbReference type="PANTHER" id="PTHR14211:SF7">
    <property type="entry name" value="RIBOSOME BIOGENESIS PROTEIN NOP53"/>
    <property type="match status" value="1"/>
</dbReference>
<dbReference type="Proteomes" id="UP000075883">
    <property type="component" value="Unassembled WGS sequence"/>
</dbReference>
<accession>A0A182MUP0</accession>
<name>A0A182MUP0_9DIPT</name>
<sequence>MSKKHVSRKLKSAWRKHIDISDVDRFLEEQRQDERVGSQIADKPSVELFCEEKKPIKPKATLREIRKKKFDELPRSLLPLVNTSNVSDPTVKHNIKKDRNPTTPVAPAPVRIKKKGRPSGIATATAEDIWAKDPIPEELKNEWIAKDLVHHTLRNIGKPLVTNLPARMDPPQRHVPLRKKLPNEGISYNPAIDDYLHLKNKVIKQEQAIIRKEKHFERVVTNMFVKMTPEEKQQTAIKEMSEGLLNNTEKAESEDENPAEETAPVAVVAKRKKPISKAKKRMRELQEQEEKLIQRELSKLVEIDNVEEINKDIEKKERKAKNVAKIRAFKRKAMREKIDLPIDFVEPGQLSGSLRTIKPLNNLLATGLPKVRKVSILQRTRAEIERKKRRLPTVRYKRSSHKELMPEIVK</sequence>
<dbReference type="AlphaFoldDB" id="A0A182MUP0"/>
<evidence type="ECO:0000313" key="8">
    <source>
        <dbReference type="EnsemblMetazoa" id="ACUA026654-PA"/>
    </source>
</evidence>
<dbReference type="Pfam" id="PF07767">
    <property type="entry name" value="Nop53"/>
    <property type="match status" value="1"/>
</dbReference>
<dbReference type="InterPro" id="IPR011687">
    <property type="entry name" value="Nop53/GLTSCR2"/>
</dbReference>
<evidence type="ECO:0000256" key="5">
    <source>
        <dbReference type="PIRNR" id="PIRNR017302"/>
    </source>
</evidence>
<dbReference type="PANTHER" id="PTHR14211">
    <property type="entry name" value="GLIOMA SUPPRESSOR CANDIDATE REGION GENE 2"/>
    <property type="match status" value="1"/>
</dbReference>
<reference evidence="9" key="1">
    <citation type="submission" date="2013-09" db="EMBL/GenBank/DDBJ databases">
        <title>The Genome Sequence of Anopheles culicifacies species A.</title>
        <authorList>
            <consortium name="The Broad Institute Genomics Platform"/>
            <person name="Neafsey D.E."/>
            <person name="Besansky N."/>
            <person name="Howell P."/>
            <person name="Walton C."/>
            <person name="Young S.K."/>
            <person name="Zeng Q."/>
            <person name="Gargeya S."/>
            <person name="Fitzgerald M."/>
            <person name="Haas B."/>
            <person name="Abouelleil A."/>
            <person name="Allen A.W."/>
            <person name="Alvarado L."/>
            <person name="Arachchi H.M."/>
            <person name="Berlin A.M."/>
            <person name="Chapman S.B."/>
            <person name="Gainer-Dewar J."/>
            <person name="Goldberg J."/>
            <person name="Griggs A."/>
            <person name="Gujja S."/>
            <person name="Hansen M."/>
            <person name="Howarth C."/>
            <person name="Imamovic A."/>
            <person name="Ireland A."/>
            <person name="Larimer J."/>
            <person name="McCowan C."/>
            <person name="Murphy C."/>
            <person name="Pearson M."/>
            <person name="Poon T.W."/>
            <person name="Priest M."/>
            <person name="Roberts A."/>
            <person name="Saif S."/>
            <person name="Shea T."/>
            <person name="Sisk P."/>
            <person name="Sykes S."/>
            <person name="Wortman J."/>
            <person name="Nusbaum C."/>
            <person name="Birren B."/>
        </authorList>
    </citation>
    <scope>NUCLEOTIDE SEQUENCE [LARGE SCALE GENOMIC DNA]</scope>
    <source>
        <strain evidence="9">A-37</strain>
    </source>
</reference>
<dbReference type="GO" id="GO:0005654">
    <property type="term" value="C:nucleoplasm"/>
    <property type="evidence" value="ECO:0007669"/>
    <property type="project" value="UniProtKB-SubCell"/>
</dbReference>
<evidence type="ECO:0000256" key="2">
    <source>
        <dbReference type="ARBA" id="ARBA00018339"/>
    </source>
</evidence>
<proteinExistence type="inferred from homology"/>
<evidence type="ECO:0000256" key="7">
    <source>
        <dbReference type="SAM" id="MobiDB-lite"/>
    </source>
</evidence>
<feature type="region of interest" description="Disordered" evidence="7">
    <location>
        <begin position="84"/>
        <end position="118"/>
    </location>
</feature>